<dbReference type="Pfam" id="PF15985">
    <property type="entry name" value="KH_6"/>
    <property type="match status" value="1"/>
</dbReference>
<dbReference type="GO" id="GO:0071038">
    <property type="term" value="P:TRAMP-dependent tRNA surveillance pathway"/>
    <property type="evidence" value="ECO:0007669"/>
    <property type="project" value="TreeGrafter"/>
</dbReference>
<feature type="domain" description="K Homology" evidence="8">
    <location>
        <begin position="156"/>
        <end position="220"/>
    </location>
</feature>
<evidence type="ECO:0000256" key="1">
    <source>
        <dbReference type="ARBA" id="ARBA00004604"/>
    </source>
</evidence>
<dbReference type="GO" id="GO:0071035">
    <property type="term" value="P:nuclear polyadenylation-dependent rRNA catabolic process"/>
    <property type="evidence" value="ECO:0007669"/>
    <property type="project" value="TreeGrafter"/>
</dbReference>
<evidence type="ECO:0000313" key="10">
    <source>
        <dbReference type="EMBL" id="KAK2067328.1"/>
    </source>
</evidence>
<dbReference type="InterPro" id="IPR004088">
    <property type="entry name" value="KH_dom_type_1"/>
</dbReference>
<proteinExistence type="inferred from homology"/>
<dbReference type="FunFam" id="2.40.50.140:FF:000127">
    <property type="entry name" value="Exosome complex component RRP40"/>
    <property type="match status" value="1"/>
</dbReference>
<protein>
    <recommendedName>
        <fullName evidence="7">Ribosomal RNA-processing protein 40</fullName>
    </recommendedName>
</protein>
<dbReference type="InterPro" id="IPR026699">
    <property type="entry name" value="Exosome_RNA_bind1/RRP40/RRP4"/>
</dbReference>
<comment type="similarity">
    <text evidence="2">Belongs to the RRP40 family.</text>
</comment>
<reference evidence="10" key="1">
    <citation type="journal article" date="2023" name="Mol. Plant Microbe Interact.">
        <title>Elucidating the Obligate Nature and Biological Capacity of an Invasive Fungal Corn Pathogen.</title>
        <authorList>
            <person name="MacCready J.S."/>
            <person name="Roggenkamp E.M."/>
            <person name="Gdanetz K."/>
            <person name="Chilvers M.I."/>
        </authorList>
    </citation>
    <scope>NUCLEOTIDE SEQUENCE</scope>
    <source>
        <strain evidence="10">PM02</strain>
    </source>
</reference>
<dbReference type="Proteomes" id="UP001217918">
    <property type="component" value="Unassembled WGS sequence"/>
</dbReference>
<evidence type="ECO:0000259" key="8">
    <source>
        <dbReference type="Pfam" id="PF15985"/>
    </source>
</evidence>
<dbReference type="PANTHER" id="PTHR21321:SF1">
    <property type="entry name" value="EXOSOME COMPLEX COMPONENT RRP40"/>
    <property type="match status" value="1"/>
</dbReference>
<dbReference type="Gene3D" id="2.40.50.140">
    <property type="entry name" value="Nucleic acid-binding proteins"/>
    <property type="match status" value="1"/>
</dbReference>
<dbReference type="AlphaFoldDB" id="A0AAD9HXH6"/>
<organism evidence="10 11">
    <name type="scientific">Phyllachora maydis</name>
    <dbReference type="NCBI Taxonomy" id="1825666"/>
    <lineage>
        <taxon>Eukaryota</taxon>
        <taxon>Fungi</taxon>
        <taxon>Dikarya</taxon>
        <taxon>Ascomycota</taxon>
        <taxon>Pezizomycotina</taxon>
        <taxon>Sordariomycetes</taxon>
        <taxon>Sordariomycetidae</taxon>
        <taxon>Phyllachorales</taxon>
        <taxon>Phyllachoraceae</taxon>
        <taxon>Phyllachora</taxon>
    </lineage>
</organism>
<dbReference type="InterPro" id="IPR037319">
    <property type="entry name" value="Rrp40_S1"/>
</dbReference>
<dbReference type="GO" id="GO:0034475">
    <property type="term" value="P:U4 snRNA 3'-end processing"/>
    <property type="evidence" value="ECO:0007669"/>
    <property type="project" value="TreeGrafter"/>
</dbReference>
<sequence length="255" mass="26147">MAAEKLIVLPGDTIDPALIPSHPKHPLRLGPGLRHVPPTDIVPTVAGQLVTDARKNSMWIEHSGGRYIPSPSDLVLGQVLRSTADSYLVSLGPYTAPASLPHLAFEGASKKTRAQLPPGAAVYARVALANRHMDAELECVSAATGRADGLGPLAGGCVFDVSTGLARRLMMAPVTGAGAGAGAGAGGAVAVLEMLAGEGALAFETAVGRNGRVWVGSEDVRTVVLVGRALAAVDAVPLDLAGQEKLVKRLLREAK</sequence>
<comment type="subcellular location">
    <subcellularLocation>
        <location evidence="1">Nucleus</location>
        <location evidence="1">Nucleolus</location>
    </subcellularLocation>
</comment>
<dbReference type="GO" id="GO:0071034">
    <property type="term" value="P:CUT catabolic process"/>
    <property type="evidence" value="ECO:0007669"/>
    <property type="project" value="TreeGrafter"/>
</dbReference>
<dbReference type="GO" id="GO:0003723">
    <property type="term" value="F:RNA binding"/>
    <property type="evidence" value="ECO:0007669"/>
    <property type="project" value="UniProtKB-KW"/>
</dbReference>
<dbReference type="InterPro" id="IPR036612">
    <property type="entry name" value="KH_dom_type_1_sf"/>
</dbReference>
<keyword evidence="5" id="KW-0271">Exosome</keyword>
<evidence type="ECO:0000259" key="9">
    <source>
        <dbReference type="Pfam" id="PF18311"/>
    </source>
</evidence>
<dbReference type="PANTHER" id="PTHR21321">
    <property type="entry name" value="PNAS-3 RELATED"/>
    <property type="match status" value="1"/>
</dbReference>
<comment type="caution">
    <text evidence="10">The sequence shown here is derived from an EMBL/GenBank/DDBJ whole genome shotgun (WGS) entry which is preliminary data.</text>
</comment>
<dbReference type="GO" id="GO:0000176">
    <property type="term" value="C:nuclear exosome (RNase complex)"/>
    <property type="evidence" value="ECO:0007669"/>
    <property type="project" value="TreeGrafter"/>
</dbReference>
<dbReference type="EMBL" id="JAQQPM010000001">
    <property type="protein sequence ID" value="KAK2067328.1"/>
    <property type="molecule type" value="Genomic_DNA"/>
</dbReference>
<keyword evidence="11" id="KW-1185">Reference proteome</keyword>
<accession>A0AAD9HXH6</accession>
<evidence type="ECO:0000256" key="6">
    <source>
        <dbReference type="ARBA" id="ARBA00022884"/>
    </source>
</evidence>
<dbReference type="Pfam" id="PF21262">
    <property type="entry name" value="RRP40_S1"/>
    <property type="match status" value="1"/>
</dbReference>
<dbReference type="InterPro" id="IPR012340">
    <property type="entry name" value="NA-bd_OB-fold"/>
</dbReference>
<keyword evidence="3" id="KW-0963">Cytoplasm</keyword>
<dbReference type="InterPro" id="IPR041054">
    <property type="entry name" value="Rrp40_N_euk"/>
</dbReference>
<dbReference type="FunFam" id="2.40.50.100:FF:000073">
    <property type="entry name" value="Putative Exosome complex component RRP40"/>
    <property type="match status" value="1"/>
</dbReference>
<dbReference type="SUPFAM" id="SSF54791">
    <property type="entry name" value="Eukaryotic type KH-domain (KH-domain type I)"/>
    <property type="match status" value="1"/>
</dbReference>
<dbReference type="GO" id="GO:0071051">
    <property type="term" value="P:poly(A)-dependent snoRNA 3'-end processing"/>
    <property type="evidence" value="ECO:0007669"/>
    <property type="project" value="TreeGrafter"/>
</dbReference>
<dbReference type="Pfam" id="PF18311">
    <property type="entry name" value="Rrp40_N"/>
    <property type="match status" value="1"/>
</dbReference>
<keyword evidence="4" id="KW-0698">rRNA processing</keyword>
<dbReference type="GO" id="GO:0005730">
    <property type="term" value="C:nucleolus"/>
    <property type="evidence" value="ECO:0007669"/>
    <property type="project" value="UniProtKB-SubCell"/>
</dbReference>
<dbReference type="CDD" id="cd05790">
    <property type="entry name" value="S1_Rrp40"/>
    <property type="match status" value="1"/>
</dbReference>
<dbReference type="GO" id="GO:0000177">
    <property type="term" value="C:cytoplasmic exosome (RNase complex)"/>
    <property type="evidence" value="ECO:0007669"/>
    <property type="project" value="TreeGrafter"/>
</dbReference>
<gene>
    <name evidence="10" type="ORF">P8C59_001079</name>
</gene>
<evidence type="ECO:0000256" key="4">
    <source>
        <dbReference type="ARBA" id="ARBA00022552"/>
    </source>
</evidence>
<evidence type="ECO:0000256" key="7">
    <source>
        <dbReference type="ARBA" id="ARBA00030615"/>
    </source>
</evidence>
<dbReference type="GO" id="GO:0000467">
    <property type="term" value="P:exonucleolytic trimming to generate mature 3'-end of 5.8S rRNA from tricistronic rRNA transcript (SSU-rRNA, 5.8S rRNA, LSU-rRNA)"/>
    <property type="evidence" value="ECO:0007669"/>
    <property type="project" value="TreeGrafter"/>
</dbReference>
<evidence type="ECO:0000256" key="2">
    <source>
        <dbReference type="ARBA" id="ARBA00007841"/>
    </source>
</evidence>
<name>A0AAD9HXH6_9PEZI</name>
<dbReference type="Gene3D" id="3.30.1370.10">
    <property type="entry name" value="K Homology domain, type 1"/>
    <property type="match status" value="1"/>
</dbReference>
<dbReference type="Gene3D" id="2.40.50.100">
    <property type="match status" value="1"/>
</dbReference>
<feature type="domain" description="Exosome complex exonuclease Rrp40 N-terminal" evidence="9">
    <location>
        <begin position="27"/>
        <end position="66"/>
    </location>
</feature>
<evidence type="ECO:0000256" key="5">
    <source>
        <dbReference type="ARBA" id="ARBA00022835"/>
    </source>
</evidence>
<keyword evidence="6" id="KW-0694">RNA-binding</keyword>
<evidence type="ECO:0000256" key="3">
    <source>
        <dbReference type="ARBA" id="ARBA00022490"/>
    </source>
</evidence>
<dbReference type="SUPFAM" id="SSF50249">
    <property type="entry name" value="Nucleic acid-binding proteins"/>
    <property type="match status" value="1"/>
</dbReference>
<evidence type="ECO:0000313" key="11">
    <source>
        <dbReference type="Proteomes" id="UP001217918"/>
    </source>
</evidence>